<dbReference type="SUPFAM" id="SSF52172">
    <property type="entry name" value="CheY-like"/>
    <property type="match status" value="1"/>
</dbReference>
<proteinExistence type="predicted"/>
<protein>
    <recommendedName>
        <fullName evidence="2">Response regulatory domain-containing protein</fullName>
    </recommendedName>
</protein>
<dbReference type="InterPro" id="IPR001789">
    <property type="entry name" value="Sig_transdc_resp-reg_receiver"/>
</dbReference>
<dbReference type="KEGG" id="moc:BB934_30240"/>
<feature type="domain" description="Response regulatory" evidence="2">
    <location>
        <begin position="6"/>
        <end position="60"/>
    </location>
</feature>
<dbReference type="PROSITE" id="PS50110">
    <property type="entry name" value="RESPONSE_REGULATORY"/>
    <property type="match status" value="1"/>
</dbReference>
<sequence length="60" mass="6264">MLSGIRVLIVEDEALAAAALSDAVEDAGGVVVGIARTVGEARQIIKETMIRLRREAANSS</sequence>
<evidence type="ECO:0000256" key="1">
    <source>
        <dbReference type="PROSITE-ProRule" id="PRU00169"/>
    </source>
</evidence>
<dbReference type="EMBL" id="CP016617">
    <property type="protein sequence ID" value="ANY82559.1"/>
    <property type="molecule type" value="Genomic_DNA"/>
</dbReference>
<name>A0A1B2ERG8_9HYPH</name>
<accession>A0A1B2ERG8</accession>
<geneLocation type="plasmid" evidence="3">
    <name>unnamed1</name>
</geneLocation>
<organism evidence="3">
    <name type="scientific">Microvirga ossetica</name>
    <dbReference type="NCBI Taxonomy" id="1882682"/>
    <lineage>
        <taxon>Bacteria</taxon>
        <taxon>Pseudomonadati</taxon>
        <taxon>Pseudomonadota</taxon>
        <taxon>Alphaproteobacteria</taxon>
        <taxon>Hyphomicrobiales</taxon>
        <taxon>Methylobacteriaceae</taxon>
        <taxon>Microvirga</taxon>
    </lineage>
</organism>
<gene>
    <name evidence="3" type="ORF">BB934_30240</name>
</gene>
<dbReference type="Gene3D" id="3.40.50.2300">
    <property type="match status" value="1"/>
</dbReference>
<evidence type="ECO:0000259" key="2">
    <source>
        <dbReference type="PROSITE" id="PS50110"/>
    </source>
</evidence>
<dbReference type="GO" id="GO:0000160">
    <property type="term" value="P:phosphorelay signal transduction system"/>
    <property type="evidence" value="ECO:0007669"/>
    <property type="project" value="InterPro"/>
</dbReference>
<dbReference type="RefSeq" id="WP_099513668.1">
    <property type="nucleotide sequence ID" value="NZ_CP016617.1"/>
</dbReference>
<dbReference type="InterPro" id="IPR011006">
    <property type="entry name" value="CheY-like_superfamily"/>
</dbReference>
<keyword evidence="3" id="KW-0614">Plasmid</keyword>
<reference evidence="3" key="1">
    <citation type="submission" date="2016-07" db="EMBL/GenBank/DDBJ databases">
        <title>Microvirga ossetica sp. nov. a new species of rhizobia isolated from root nodules of the legume species Vicia alpestris Steven originated from North Ossetia region in the Caucasus.</title>
        <authorList>
            <person name="Safronova V.I."/>
            <person name="Kuznetsova I.G."/>
            <person name="Sazanova A.L."/>
            <person name="Belimov A."/>
            <person name="Andronov E."/>
            <person name="Osledkin Y.S."/>
            <person name="Onishchuk O.P."/>
            <person name="Kurchak O.N."/>
            <person name="Shaposhnikov A.I."/>
            <person name="Willems A."/>
            <person name="Tikhonovich I.A."/>
        </authorList>
    </citation>
    <scope>NUCLEOTIDE SEQUENCE [LARGE SCALE GENOMIC DNA]</scope>
    <source>
        <strain evidence="3">V5/3M</strain>
        <plasmid evidence="3">unnamed1</plasmid>
    </source>
</reference>
<evidence type="ECO:0000313" key="3">
    <source>
        <dbReference type="EMBL" id="ANY82559.1"/>
    </source>
</evidence>
<comment type="caution">
    <text evidence="1">Lacks conserved residue(s) required for the propagation of feature annotation.</text>
</comment>
<dbReference type="AlphaFoldDB" id="A0A1B2ERG8"/>